<comment type="subcellular location">
    <subcellularLocation>
        <location evidence="4 5">Cytoplasm</location>
    </subcellularLocation>
</comment>
<dbReference type="eggNOG" id="KOG2758">
    <property type="taxonomic scope" value="Eukaryota"/>
</dbReference>
<dbReference type="GO" id="GO:0005852">
    <property type="term" value="C:eukaryotic translation initiation factor 3 complex"/>
    <property type="evidence" value="ECO:0000318"/>
    <property type="project" value="GO_Central"/>
</dbReference>
<reference evidence="7 8" key="1">
    <citation type="journal article" date="2008" name="Nature">
        <title>The Trichoplax genome and the nature of placozoans.</title>
        <authorList>
            <person name="Srivastava M."/>
            <person name="Begovic E."/>
            <person name="Chapman J."/>
            <person name="Putnam N.H."/>
            <person name="Hellsten U."/>
            <person name="Kawashima T."/>
            <person name="Kuo A."/>
            <person name="Mitros T."/>
            <person name="Salamov A."/>
            <person name="Carpenter M.L."/>
            <person name="Signorovitch A.Y."/>
            <person name="Moreno M.A."/>
            <person name="Kamm K."/>
            <person name="Grimwood J."/>
            <person name="Schmutz J."/>
            <person name="Shapiro H."/>
            <person name="Grigoriev I.V."/>
            <person name="Buss L.W."/>
            <person name="Schierwater B."/>
            <person name="Dellaporta S.L."/>
            <person name="Rokhsar D.S."/>
        </authorList>
    </citation>
    <scope>NUCLEOTIDE SEQUENCE [LARGE SCALE GENOMIC DNA]</scope>
    <source>
        <strain evidence="7 8">Grell-BS-1999</strain>
    </source>
</reference>
<dbReference type="CDD" id="cd21378">
    <property type="entry name" value="eIF3E"/>
    <property type="match status" value="1"/>
</dbReference>
<dbReference type="GeneID" id="6755181"/>
<dbReference type="GO" id="GO:0016282">
    <property type="term" value="C:eukaryotic 43S preinitiation complex"/>
    <property type="evidence" value="ECO:0007669"/>
    <property type="project" value="UniProtKB-UniRule"/>
</dbReference>
<dbReference type="InterPro" id="IPR011990">
    <property type="entry name" value="TPR-like_helical_dom_sf"/>
</dbReference>
<dbReference type="HAMAP" id="MF_03004">
    <property type="entry name" value="eIF3e"/>
    <property type="match status" value="1"/>
</dbReference>
<dbReference type="CTD" id="6755181"/>
<dbReference type="InterPro" id="IPR019010">
    <property type="entry name" value="eIF3e_N"/>
</dbReference>
<dbReference type="STRING" id="10228.B3S263"/>
<evidence type="ECO:0000259" key="6">
    <source>
        <dbReference type="PROSITE" id="PS50250"/>
    </source>
</evidence>
<protein>
    <recommendedName>
        <fullName evidence="4 5">Eukaryotic translation initiation factor 3 subunit E</fullName>
        <shortName evidence="4">eIF3e</shortName>
    </recommendedName>
    <alternativeName>
        <fullName evidence="4">Eukaryotic translation initiation factor 3 subunit 6</fullName>
    </alternativeName>
</protein>
<gene>
    <name evidence="7" type="ORF">TRIADDRAFT_50473</name>
</gene>
<evidence type="ECO:0000256" key="1">
    <source>
        <dbReference type="ARBA" id="ARBA00022490"/>
    </source>
</evidence>
<dbReference type="InterPro" id="IPR016650">
    <property type="entry name" value="eIF3e"/>
</dbReference>
<dbReference type="PIRSF" id="PIRSF016255">
    <property type="entry name" value="eIF3e_su6"/>
    <property type="match status" value="1"/>
</dbReference>
<feature type="domain" description="PCI" evidence="6">
    <location>
        <begin position="224"/>
        <end position="400"/>
    </location>
</feature>
<dbReference type="PANTHER" id="PTHR10317">
    <property type="entry name" value="EUKARYOTIC TRANSLATION INITIATION FACTOR 3 SUBUNIT E"/>
    <property type="match status" value="1"/>
</dbReference>
<dbReference type="SMART" id="SM00088">
    <property type="entry name" value="PINT"/>
    <property type="match status" value="1"/>
</dbReference>
<dbReference type="SMART" id="SM01186">
    <property type="entry name" value="eIF3_N"/>
    <property type="match status" value="1"/>
</dbReference>
<comment type="function">
    <text evidence="4">Component of the eukaryotic translation initiation factor 3 (eIF-3) complex, which is involved in protein synthesis of a specialized repertoire of mRNAs and, together with other initiation factors, stimulates binding of mRNA and methionyl-tRNAi to the 40S ribosome. The eIF-3 complex specifically targets and initiates translation of a subset of mRNAs involved in cell proliferation.</text>
</comment>
<comment type="similarity">
    <text evidence="4 5">Belongs to the eIF-3 subunit E family.</text>
</comment>
<dbReference type="EMBL" id="DS985247">
    <property type="protein sequence ID" value="EDV23058.1"/>
    <property type="molecule type" value="Genomic_DNA"/>
</dbReference>
<evidence type="ECO:0000313" key="7">
    <source>
        <dbReference type="EMBL" id="EDV23058.1"/>
    </source>
</evidence>
<dbReference type="GO" id="GO:0006413">
    <property type="term" value="P:translational initiation"/>
    <property type="evidence" value="ECO:0000318"/>
    <property type="project" value="GO_Central"/>
</dbReference>
<dbReference type="Proteomes" id="UP000009022">
    <property type="component" value="Unassembled WGS sequence"/>
</dbReference>
<dbReference type="OrthoDB" id="417252at2759"/>
<comment type="subunit">
    <text evidence="4 5">Component of the eukaryotic translation initiation factor 3 (eIF-3) complex.</text>
</comment>
<accession>B3S263</accession>
<keyword evidence="2 4" id="KW-0396">Initiation factor</keyword>
<evidence type="ECO:0000256" key="3">
    <source>
        <dbReference type="ARBA" id="ARBA00022917"/>
    </source>
</evidence>
<dbReference type="FunCoup" id="B3S263">
    <property type="interactions" value="2298"/>
</dbReference>
<proteinExistence type="inferred from homology"/>
<dbReference type="RefSeq" id="XP_002113968.1">
    <property type="nucleotide sequence ID" value="XM_002113932.1"/>
</dbReference>
<dbReference type="GO" id="GO:0001732">
    <property type="term" value="P:formation of cytoplasmic translation initiation complex"/>
    <property type="evidence" value="ECO:0007669"/>
    <property type="project" value="UniProtKB-UniRule"/>
</dbReference>
<dbReference type="InParanoid" id="B3S263"/>
<keyword evidence="3 4" id="KW-0648">Protein biosynthesis</keyword>
<dbReference type="AlphaFoldDB" id="B3S263"/>
<evidence type="ECO:0000256" key="5">
    <source>
        <dbReference type="PIRNR" id="PIRNR016255"/>
    </source>
</evidence>
<dbReference type="PROSITE" id="PS50250">
    <property type="entry name" value="PCI"/>
    <property type="match status" value="1"/>
</dbReference>
<name>B3S263_TRIAD</name>
<dbReference type="HOGENOM" id="CLU_031132_0_0_1"/>
<dbReference type="OMA" id="NCPWILR"/>
<dbReference type="GO" id="GO:0071540">
    <property type="term" value="C:eukaryotic translation initiation factor 3 complex, eIF3e"/>
    <property type="evidence" value="ECO:0007669"/>
    <property type="project" value="UniProtKB-UniRule"/>
</dbReference>
<dbReference type="Pfam" id="PF09440">
    <property type="entry name" value="eIF3_N"/>
    <property type="match status" value="1"/>
</dbReference>
<organism evidence="7 8">
    <name type="scientific">Trichoplax adhaerens</name>
    <name type="common">Trichoplax reptans</name>
    <dbReference type="NCBI Taxonomy" id="10228"/>
    <lineage>
        <taxon>Eukaryota</taxon>
        <taxon>Metazoa</taxon>
        <taxon>Placozoa</taxon>
        <taxon>Uniplacotomia</taxon>
        <taxon>Trichoplacea</taxon>
        <taxon>Trichoplacidae</taxon>
        <taxon>Trichoplax</taxon>
    </lineage>
</organism>
<dbReference type="GO" id="GO:0005634">
    <property type="term" value="C:nucleus"/>
    <property type="evidence" value="ECO:0000318"/>
    <property type="project" value="GO_Central"/>
</dbReference>
<dbReference type="InterPro" id="IPR000717">
    <property type="entry name" value="PCI_dom"/>
</dbReference>
<dbReference type="Pfam" id="PF01399">
    <property type="entry name" value="PCI"/>
    <property type="match status" value="1"/>
</dbReference>
<keyword evidence="1 4" id="KW-0963">Cytoplasm</keyword>
<dbReference type="InterPro" id="IPR036390">
    <property type="entry name" value="WH_DNA-bd_sf"/>
</dbReference>
<evidence type="ECO:0000256" key="2">
    <source>
        <dbReference type="ARBA" id="ARBA00022540"/>
    </source>
</evidence>
<sequence>MAEFDLSTRIASKLDRHLVFPLLEFLSVNKIYNEDDILKGKLELLKNTKMVDFAMDVHKKLYPEMEVPESFRDKRTEVVSELKNFREKCTPVVEVFSSDEDFMKLLQDHRDGRYLFDYLSRKHNIQPDTLDALYDYAKFQYECGNYSGAAEYLHFFRVLSPNANDQKGESALWGKLASEILMQNWDVALEDLHRLREVIDTNTTLNVVEQLQQRTWLIHWSLFVYFNHPKGKDDLIELFLYAPQYVNAIQTQCPYILRYVAAAVVINPTKIRRGVFKDLIKFIQQESGAYKDPITEFLEHIYVNFDFDNAQQMLRECETVISNDIFLVSSLDDFIESARRLIFETFCRIHHRISISMLAEKLNMTQDAAERWIVDLIRTALLDAKIDLKEGHVIMGVQMPSVYEQIIEKTKSLTFKTQYLMQNIEKKTNMQKSGREGNVSFCI</sequence>
<dbReference type="KEGG" id="tad:TRIADDRAFT_50473"/>
<keyword evidence="8" id="KW-1185">Reference proteome</keyword>
<dbReference type="PhylomeDB" id="B3S263"/>
<dbReference type="Pfam" id="PF21357">
    <property type="entry name" value="EIF3E_C"/>
    <property type="match status" value="1"/>
</dbReference>
<dbReference type="GO" id="GO:0033290">
    <property type="term" value="C:eukaryotic 48S preinitiation complex"/>
    <property type="evidence" value="ECO:0007669"/>
    <property type="project" value="UniProtKB-UniRule"/>
</dbReference>
<evidence type="ECO:0000256" key="4">
    <source>
        <dbReference type="HAMAP-Rule" id="MF_03004"/>
    </source>
</evidence>
<dbReference type="SUPFAM" id="SSF48452">
    <property type="entry name" value="TPR-like"/>
    <property type="match status" value="1"/>
</dbReference>
<dbReference type="GO" id="GO:0003743">
    <property type="term" value="F:translation initiation factor activity"/>
    <property type="evidence" value="ECO:0007669"/>
    <property type="project" value="UniProtKB-UniRule"/>
</dbReference>
<dbReference type="SUPFAM" id="SSF46785">
    <property type="entry name" value="Winged helix' DNA-binding domain"/>
    <property type="match status" value="1"/>
</dbReference>
<evidence type="ECO:0000313" key="8">
    <source>
        <dbReference type="Proteomes" id="UP000009022"/>
    </source>
</evidence>